<sequence>MSMPPPKYLALIHCQPPIALSHDVYLNSHLWEIARYSFLCCC</sequence>
<dbReference type="EMBL" id="GBXM01104286">
    <property type="protein sequence ID" value="JAH04291.1"/>
    <property type="molecule type" value="Transcribed_RNA"/>
</dbReference>
<proteinExistence type="predicted"/>
<reference evidence="1" key="1">
    <citation type="submission" date="2014-11" db="EMBL/GenBank/DDBJ databases">
        <authorList>
            <person name="Amaro Gonzalez C."/>
        </authorList>
    </citation>
    <scope>NUCLEOTIDE SEQUENCE</scope>
</reference>
<evidence type="ECO:0000313" key="1">
    <source>
        <dbReference type="EMBL" id="JAH04291.1"/>
    </source>
</evidence>
<organism evidence="1">
    <name type="scientific">Anguilla anguilla</name>
    <name type="common">European freshwater eel</name>
    <name type="synonym">Muraena anguilla</name>
    <dbReference type="NCBI Taxonomy" id="7936"/>
    <lineage>
        <taxon>Eukaryota</taxon>
        <taxon>Metazoa</taxon>
        <taxon>Chordata</taxon>
        <taxon>Craniata</taxon>
        <taxon>Vertebrata</taxon>
        <taxon>Euteleostomi</taxon>
        <taxon>Actinopterygii</taxon>
        <taxon>Neopterygii</taxon>
        <taxon>Teleostei</taxon>
        <taxon>Anguilliformes</taxon>
        <taxon>Anguillidae</taxon>
        <taxon>Anguilla</taxon>
    </lineage>
</organism>
<protein>
    <submittedName>
        <fullName evidence="1">Uncharacterized protein</fullName>
    </submittedName>
</protein>
<reference evidence="1" key="2">
    <citation type="journal article" date="2015" name="Fish Shellfish Immunol.">
        <title>Early steps in the European eel (Anguilla anguilla)-Vibrio vulnificus interaction in the gills: Role of the RtxA13 toxin.</title>
        <authorList>
            <person name="Callol A."/>
            <person name="Pajuelo D."/>
            <person name="Ebbesson L."/>
            <person name="Teles M."/>
            <person name="MacKenzie S."/>
            <person name="Amaro C."/>
        </authorList>
    </citation>
    <scope>NUCLEOTIDE SEQUENCE</scope>
</reference>
<accession>A0A0E9PI65</accession>
<name>A0A0E9PI65_ANGAN</name>
<dbReference type="AlphaFoldDB" id="A0A0E9PI65"/>